<name>A0A4S8LHF1_DENBC</name>
<evidence type="ECO:0000256" key="1">
    <source>
        <dbReference type="SAM" id="MobiDB-lite"/>
    </source>
</evidence>
<accession>A0A4S8LHF1</accession>
<feature type="compositionally biased region" description="Basic and acidic residues" evidence="1">
    <location>
        <begin position="153"/>
        <end position="166"/>
    </location>
</feature>
<feature type="region of interest" description="Disordered" evidence="1">
    <location>
        <begin position="1"/>
        <end position="49"/>
    </location>
</feature>
<dbReference type="AlphaFoldDB" id="A0A4S8LHF1"/>
<feature type="region of interest" description="Disordered" evidence="1">
    <location>
        <begin position="109"/>
        <end position="184"/>
    </location>
</feature>
<evidence type="ECO:0000313" key="2">
    <source>
        <dbReference type="EMBL" id="THU88479.1"/>
    </source>
</evidence>
<protein>
    <submittedName>
        <fullName evidence="2">Uncharacterized protein</fullName>
    </submittedName>
</protein>
<feature type="compositionally biased region" description="Low complexity" evidence="1">
    <location>
        <begin position="32"/>
        <end position="48"/>
    </location>
</feature>
<proteinExistence type="predicted"/>
<dbReference type="EMBL" id="ML179408">
    <property type="protein sequence ID" value="THU88479.1"/>
    <property type="molecule type" value="Genomic_DNA"/>
</dbReference>
<keyword evidence="3" id="KW-1185">Reference proteome</keyword>
<reference evidence="2 3" key="1">
    <citation type="journal article" date="2019" name="Nat. Ecol. Evol.">
        <title>Megaphylogeny resolves global patterns of mushroom evolution.</title>
        <authorList>
            <person name="Varga T."/>
            <person name="Krizsan K."/>
            <person name="Foldi C."/>
            <person name="Dima B."/>
            <person name="Sanchez-Garcia M."/>
            <person name="Sanchez-Ramirez S."/>
            <person name="Szollosi G.J."/>
            <person name="Szarkandi J.G."/>
            <person name="Papp V."/>
            <person name="Albert L."/>
            <person name="Andreopoulos W."/>
            <person name="Angelini C."/>
            <person name="Antonin V."/>
            <person name="Barry K.W."/>
            <person name="Bougher N.L."/>
            <person name="Buchanan P."/>
            <person name="Buyck B."/>
            <person name="Bense V."/>
            <person name="Catcheside P."/>
            <person name="Chovatia M."/>
            <person name="Cooper J."/>
            <person name="Damon W."/>
            <person name="Desjardin D."/>
            <person name="Finy P."/>
            <person name="Geml J."/>
            <person name="Haridas S."/>
            <person name="Hughes K."/>
            <person name="Justo A."/>
            <person name="Karasinski D."/>
            <person name="Kautmanova I."/>
            <person name="Kiss B."/>
            <person name="Kocsube S."/>
            <person name="Kotiranta H."/>
            <person name="LaButti K.M."/>
            <person name="Lechner B.E."/>
            <person name="Liimatainen K."/>
            <person name="Lipzen A."/>
            <person name="Lukacs Z."/>
            <person name="Mihaltcheva S."/>
            <person name="Morgado L.N."/>
            <person name="Niskanen T."/>
            <person name="Noordeloos M.E."/>
            <person name="Ohm R.A."/>
            <person name="Ortiz-Santana B."/>
            <person name="Ovrebo C."/>
            <person name="Racz N."/>
            <person name="Riley R."/>
            <person name="Savchenko A."/>
            <person name="Shiryaev A."/>
            <person name="Soop K."/>
            <person name="Spirin V."/>
            <person name="Szebenyi C."/>
            <person name="Tomsovsky M."/>
            <person name="Tulloss R.E."/>
            <person name="Uehling J."/>
            <person name="Grigoriev I.V."/>
            <person name="Vagvolgyi C."/>
            <person name="Papp T."/>
            <person name="Martin F.M."/>
            <person name="Miettinen O."/>
            <person name="Hibbett D.S."/>
            <person name="Nagy L.G."/>
        </authorList>
    </citation>
    <scope>NUCLEOTIDE SEQUENCE [LARGE SCALE GENOMIC DNA]</scope>
    <source>
        <strain evidence="2 3">CBS 962.96</strain>
    </source>
</reference>
<organism evidence="2 3">
    <name type="scientific">Dendrothele bispora (strain CBS 962.96)</name>
    <dbReference type="NCBI Taxonomy" id="1314807"/>
    <lineage>
        <taxon>Eukaryota</taxon>
        <taxon>Fungi</taxon>
        <taxon>Dikarya</taxon>
        <taxon>Basidiomycota</taxon>
        <taxon>Agaricomycotina</taxon>
        <taxon>Agaricomycetes</taxon>
        <taxon>Agaricomycetidae</taxon>
        <taxon>Agaricales</taxon>
        <taxon>Agaricales incertae sedis</taxon>
        <taxon>Dendrothele</taxon>
    </lineage>
</organism>
<sequence>MVNQDPKPRSRLAGTGCNPLPDPRTAGRTTPASNSARAAMSDAMSDSSTISPALVSDEDAELVKHRSKFEQFAAVAHKEITSLPRRYDKVKKYQAIGRFWPRRIGLFTQSSPDAKPKPGGISSSHQVLSVKNSSAEVKGASQATTQGMEASDLEQREWKKDKEAGMIRDNTPSLGCACTGAQEE</sequence>
<gene>
    <name evidence="2" type="ORF">K435DRAFT_803469</name>
</gene>
<dbReference type="Proteomes" id="UP000297245">
    <property type="component" value="Unassembled WGS sequence"/>
</dbReference>
<feature type="compositionally biased region" description="Polar residues" evidence="1">
    <location>
        <begin position="121"/>
        <end position="148"/>
    </location>
</feature>
<evidence type="ECO:0000313" key="3">
    <source>
        <dbReference type="Proteomes" id="UP000297245"/>
    </source>
</evidence>